<reference evidence="1" key="1">
    <citation type="submission" date="2023-11" db="EMBL/GenBank/DDBJ databases">
        <authorList>
            <person name="Poullet M."/>
        </authorList>
    </citation>
    <scope>NUCLEOTIDE SEQUENCE</scope>
    <source>
        <strain evidence="1">E1834</strain>
    </source>
</reference>
<proteinExistence type="predicted"/>
<evidence type="ECO:0000313" key="1">
    <source>
        <dbReference type="EMBL" id="CAK5029773.1"/>
    </source>
</evidence>
<protein>
    <submittedName>
        <fullName evidence="1">Uncharacterized protein</fullName>
    </submittedName>
</protein>
<name>A0ACB0Y3J8_MELEN</name>
<evidence type="ECO:0000313" key="2">
    <source>
        <dbReference type="Proteomes" id="UP001497535"/>
    </source>
</evidence>
<organism evidence="1 2">
    <name type="scientific">Meloidogyne enterolobii</name>
    <name type="common">Root-knot nematode worm</name>
    <name type="synonym">Meloidogyne mayaguensis</name>
    <dbReference type="NCBI Taxonomy" id="390850"/>
    <lineage>
        <taxon>Eukaryota</taxon>
        <taxon>Metazoa</taxon>
        <taxon>Ecdysozoa</taxon>
        <taxon>Nematoda</taxon>
        <taxon>Chromadorea</taxon>
        <taxon>Rhabditida</taxon>
        <taxon>Tylenchina</taxon>
        <taxon>Tylenchomorpha</taxon>
        <taxon>Tylenchoidea</taxon>
        <taxon>Meloidogynidae</taxon>
        <taxon>Meloidogyninae</taxon>
        <taxon>Meloidogyne</taxon>
    </lineage>
</organism>
<dbReference type="Proteomes" id="UP001497535">
    <property type="component" value="Unassembled WGS sequence"/>
</dbReference>
<keyword evidence="2" id="KW-1185">Reference proteome</keyword>
<accession>A0ACB0Y3J8</accession>
<dbReference type="EMBL" id="CAVMJV010000005">
    <property type="protein sequence ID" value="CAK5029773.1"/>
    <property type="molecule type" value="Genomic_DNA"/>
</dbReference>
<gene>
    <name evidence="1" type="ORF">MENTE1834_LOCUS7013</name>
</gene>
<comment type="caution">
    <text evidence="1">The sequence shown here is derived from an EMBL/GenBank/DDBJ whole genome shotgun (WGS) entry which is preliminary data.</text>
</comment>
<sequence length="790" mass="90501">MFKLFNYFLLLLLTIYLLINSISSTNLTHFSETQIWGFLRSVPRHKLQTKCALSLDRVERFLTDLRTLEEQRLFFSESFSIGDYQQFISRDQDRWLYSAFMCIKAAGESSYSASEYPLHYCYGNDIPFDKNLPKTSYGMCIPSTCSDENDRMELLIEWQKIANPYKEINNNSFVEFGDCTKSRHEKQWWEQSIPLVHFGSDLFLVAIVGIATAIHCRRGDVNSQRKQLDENEVGNKKQKLALELLLCFSAKKNFQKLVQMPKERMSTITCFFGLRFGAMCWTLVGHSFIFVQAFLSNVDELKNDLVDHFWNQWITNFTLSVDVFLVLSGTLTAYSWFKRWQGGGGGGREVTEIPSWTSWGYWLRFYRHRVVRLWPAYIFTLIAVTVRVSITHYHPMWPPTDPAVQCPKHWIENVLFINSLTDNRCMPWTWYIGTEFLFYLLSPIFLLSLLQCPKAGILLCFAISCLSSILNVVTMIRYNFPPTQMLWKQPNIFSPDFILHHLVIYIKPWYRIGPYLVGIVLGYILAQHSLSSHKRSPTSTTFCSPHSRSFKITGWLLAIIFGFWSVFGLYPALQGWNWPFYHLFYGAVSRTIFAISLGWIIYACHTGIGGPLNYVLSSSPLVPLSNLSYSAYLFHMIPVVFTYVVSPFPMHFDSKAEIFGHCFVQLVIAYAYGVLCNLLAELPALNIERIFLGTSSSGVNKTSKTTNLQKSIKNGNNTINNGLKGNIQCCTDIEEKRSISTTTTTAAPSPIVSAIVKAEESTSTIKVPTETVSTTLAQEKEEDNSIRNEE</sequence>